<evidence type="ECO:0000256" key="2">
    <source>
        <dbReference type="SAM" id="Phobius"/>
    </source>
</evidence>
<evidence type="ECO:0000256" key="1">
    <source>
        <dbReference type="SAM" id="MobiDB-lite"/>
    </source>
</evidence>
<dbReference type="InterPro" id="IPR016977">
    <property type="entry name" value="ComGF"/>
</dbReference>
<accession>A0ABC9VRD7</accession>
<feature type="region of interest" description="Disordered" evidence="1">
    <location>
        <begin position="163"/>
        <end position="186"/>
    </location>
</feature>
<keyword evidence="2" id="KW-0472">Membrane</keyword>
<feature type="transmembrane region" description="Helical" evidence="2">
    <location>
        <begin position="20"/>
        <end position="42"/>
    </location>
</feature>
<organism evidence="3 4">
    <name type="scientific">Lactobacillus amylovorus subsp. animalium</name>
    <dbReference type="NCBI Taxonomy" id="3378536"/>
    <lineage>
        <taxon>Bacteria</taxon>
        <taxon>Bacillati</taxon>
        <taxon>Bacillota</taxon>
        <taxon>Bacilli</taxon>
        <taxon>Lactobacillales</taxon>
        <taxon>Lactobacillaceae</taxon>
        <taxon>Lactobacillus</taxon>
    </lineage>
</organism>
<sequence>MFMIGMQNKNSQLKTKGFVLAEAIFSLFVTMLVLFILQNLLLSVKKANLSENQHMNEVAYAYVQLDRYMHDEDTKMVYPLINEGKAKSATFVKVNKDKSEVEYKIEYYLSKRVLKVSKSNGGGYMPLIFNVQSAKFITRKDKIIIRINEYNKGESDLVFQLDEEPDEDRNVRKNKKEDQGKRKRAI</sequence>
<keyword evidence="2" id="KW-0812">Transmembrane</keyword>
<dbReference type="Pfam" id="PF15980">
    <property type="entry name" value="ComGF"/>
    <property type="match status" value="1"/>
</dbReference>
<gene>
    <name evidence="3" type="ORF">LATKL145_11260</name>
</gene>
<keyword evidence="2" id="KW-1133">Transmembrane helix</keyword>
<proteinExistence type="predicted"/>
<reference evidence="3 4" key="1">
    <citation type="journal article" date="2024" name="Int. J. Syst. Evol. Microbiol.">
        <title>Proposal of Lactobacillus amylovorus subsp. animalis subsp. nov. and an emended description of Lactobacillus amylovorus.</title>
        <authorList>
            <person name="Yamane K."/>
            <person name="Tanizawa Y."/>
            <person name="Kobayashi H."/>
            <person name="Kamizono T."/>
            <person name="Kojima Y."/>
            <person name="Takagi H."/>
            <person name="Tohno M."/>
        </authorList>
    </citation>
    <scope>NUCLEOTIDE SEQUENCE [LARGE SCALE GENOMIC DNA]</scope>
    <source>
        <strain evidence="3 4">TKL145</strain>
    </source>
</reference>
<evidence type="ECO:0000313" key="4">
    <source>
        <dbReference type="Proteomes" id="UP001437574"/>
    </source>
</evidence>
<reference evidence="4" key="2">
    <citation type="submission" date="2024-01" db="EMBL/GenBank/DDBJ databases">
        <title>Draft genome sequence of Lactobacillus amylovorus strain TKL145.</title>
        <authorList>
            <person name="Tohno M."/>
            <person name="Tanizawa Y."/>
        </authorList>
    </citation>
    <scope>NUCLEOTIDE SEQUENCE [LARGE SCALE GENOMIC DNA]</scope>
    <source>
        <strain evidence="4">TKL145</strain>
    </source>
</reference>
<feature type="compositionally biased region" description="Basic and acidic residues" evidence="1">
    <location>
        <begin position="168"/>
        <end position="180"/>
    </location>
</feature>
<protein>
    <submittedName>
        <fullName evidence="3">ComGF family competence protein</fullName>
    </submittedName>
</protein>
<name>A0ABC9VRD7_LACAM</name>
<evidence type="ECO:0000313" key="3">
    <source>
        <dbReference type="EMBL" id="GAA0042716.1"/>
    </source>
</evidence>
<comment type="caution">
    <text evidence="3">The sequence shown here is derived from an EMBL/GenBank/DDBJ whole genome shotgun (WGS) entry which is preliminary data.</text>
</comment>
<dbReference type="Proteomes" id="UP001437574">
    <property type="component" value="Unassembled WGS sequence"/>
</dbReference>
<dbReference type="EMBL" id="BAAAAK010000012">
    <property type="protein sequence ID" value="GAA0042716.1"/>
    <property type="molecule type" value="Genomic_DNA"/>
</dbReference>
<dbReference type="AlphaFoldDB" id="A0ABC9VRD7"/>